<name>A0A9X3Z2Y6_9BACL</name>
<keyword evidence="1" id="KW-0732">Signal</keyword>
<feature type="signal peptide" evidence="1">
    <location>
        <begin position="1"/>
        <end position="24"/>
    </location>
</feature>
<protein>
    <submittedName>
        <fullName evidence="3">Phosphodiester glycosidase family protein</fullName>
    </submittedName>
</protein>
<dbReference type="PROSITE" id="PS51272">
    <property type="entry name" value="SLH"/>
    <property type="match status" value="2"/>
</dbReference>
<sequence>MRGRKVVSLLTAAAVAWGAFVPFAPVAVQVAQARAETSALQMMWETPIGEGTTLQKYTKSFGGQQITVMVTKVDLNNPYVEVKPVYGTNGKLTERQTVTQMARETGAIAAINADFFNMTKRGAPFGIVMKDKQLISSMGHISYWYSLGITSDKNAAIEKFGFTGKVTAQNGNSFPLQGLNKEEYNPSEGRKSHENQLNLYTPAFGKTSLGAIPGYKDVVEVLFVDNVAKEVRVNQPGFYIPYNGYVLWGHGAAANFLKQNFPVGSRATVEYQTTPLNQDWVQAVGGNVLLVDQGKPLPSFPADKSILSINARTAVGVSRDGKTLYMVTVDASKGVYLDELAKIMAELGSWRAVNFDGGGSTTLAVRMLGETHASLANQPKDGAERRVPTGLAVYNTAPPGELAGFRIFGPAEMLIGQTAEFTTKAYDTHYQPYAVNPSTIVWEAGDAGSFNGQRFTPTRSGQVSVTARVGSVASSKEVHVISGSEVQQIVVSPNPITIAPGQALTLDVKIKTKKGQLLQATPLSVQTSVNSAAATVNDKLQLVAGQEPGSGTLTVSYDGVTTSVPFVVGQFEQPWLTFDNQTGMHHAAVPASISNSGSFTAVSDPVFRTRKAAKLVYNFSGAPATELRIAYGRVGSQPVTIPGKPIGMGLWVYGDNSKHWLRAEVIDANGKTVYVDLAQAIDWSGWKQVKGYFPANAAYPLKLKSIYVVDRPDDGNRHDKGTLYFDEVSLLLPSTAGSQPSGRDVAPETPGTLSLGAELDLGYSFVRTASFLQLASIKVNSIVQQPLPGYVPADYSFTIKPGALKEGQQDQISTSPVTLTLTPKQWLPGKGVGLLYVNEANKTFDQIPGTVNAKGQWVYEVNAYGTYIPYYLDGGGVAFTDIANHPAKAEITYMAQKGLVKGLTETTFGPEVPLTRAQFVTLLARTFEWELPSSPKLTFKDKIPAYAQGAVQVALSKGLVKGYPDKTFRPDQPVTRAEAAVILDRVLKQKGTTAKALSDKQAWPAWAASSITNIVGLGLIDPVGSRFEPNKPTTRAVCVVALYRILQKK</sequence>
<accession>A0A9X3Z2Y6</accession>
<dbReference type="RefSeq" id="WP_271139818.1">
    <property type="nucleotide sequence ID" value="NZ_JAPYYP010000006.1"/>
</dbReference>
<dbReference type="GO" id="GO:0016798">
    <property type="term" value="F:hydrolase activity, acting on glycosyl bonds"/>
    <property type="evidence" value="ECO:0007669"/>
    <property type="project" value="UniProtKB-KW"/>
</dbReference>
<evidence type="ECO:0000256" key="1">
    <source>
        <dbReference type="SAM" id="SignalP"/>
    </source>
</evidence>
<dbReference type="PANTHER" id="PTHR40446">
    <property type="entry name" value="N-ACETYLGLUCOSAMINE-1-PHOSPHODIESTER ALPHA-N-ACETYLGLUCOSAMINIDASE"/>
    <property type="match status" value="1"/>
</dbReference>
<feature type="domain" description="SLH" evidence="2">
    <location>
        <begin position="874"/>
        <end position="933"/>
    </location>
</feature>
<evidence type="ECO:0000313" key="3">
    <source>
        <dbReference type="EMBL" id="MDA5108168.1"/>
    </source>
</evidence>
<keyword evidence="3" id="KW-0326">Glycosidase</keyword>
<reference evidence="3" key="1">
    <citation type="submission" date="2022-12" db="EMBL/GenBank/DDBJ databases">
        <title>Draft genome sequence of the thermophilic strain Brevibacillus thermoruber HT42, isolated from Los Humeros, Puebla, Mexico, with biotechnological potential.</title>
        <authorList>
            <person name="Lara Sanchez J."/>
            <person name="Solis Palacios R."/>
            <person name="Bustos Baena A.S."/>
            <person name="Ruz Baez A.E."/>
            <person name="Espinosa Luna G."/>
            <person name="Oliart Ros R.M."/>
        </authorList>
    </citation>
    <scope>NUCLEOTIDE SEQUENCE</scope>
    <source>
        <strain evidence="3">HT42</strain>
    </source>
</reference>
<dbReference type="Gene3D" id="2.60.40.1080">
    <property type="match status" value="1"/>
</dbReference>
<proteinExistence type="predicted"/>
<dbReference type="Gene3D" id="2.60.120.430">
    <property type="entry name" value="Galactose-binding lectin"/>
    <property type="match status" value="1"/>
</dbReference>
<dbReference type="Proteomes" id="UP001151071">
    <property type="component" value="Unassembled WGS sequence"/>
</dbReference>
<feature type="domain" description="SLH" evidence="2">
    <location>
        <begin position="934"/>
        <end position="997"/>
    </location>
</feature>
<dbReference type="Pfam" id="PF09992">
    <property type="entry name" value="NAGPA"/>
    <property type="match status" value="1"/>
</dbReference>
<dbReference type="EMBL" id="JAPYYP010000006">
    <property type="protein sequence ID" value="MDA5108168.1"/>
    <property type="molecule type" value="Genomic_DNA"/>
</dbReference>
<dbReference type="PANTHER" id="PTHR40446:SF2">
    <property type="entry name" value="N-ACETYLGLUCOSAMINE-1-PHOSPHODIESTER ALPHA-N-ACETYLGLUCOSAMINIDASE"/>
    <property type="match status" value="1"/>
</dbReference>
<dbReference type="InterPro" id="IPR018711">
    <property type="entry name" value="NAGPA"/>
</dbReference>
<dbReference type="InterPro" id="IPR001119">
    <property type="entry name" value="SLH_dom"/>
</dbReference>
<evidence type="ECO:0000313" key="4">
    <source>
        <dbReference type="Proteomes" id="UP001151071"/>
    </source>
</evidence>
<evidence type="ECO:0000259" key="2">
    <source>
        <dbReference type="PROSITE" id="PS51272"/>
    </source>
</evidence>
<gene>
    <name evidence="3" type="ORF">O3V59_07335</name>
</gene>
<feature type="chain" id="PRO_5040899611" evidence="1">
    <location>
        <begin position="25"/>
        <end position="1049"/>
    </location>
</feature>
<dbReference type="AlphaFoldDB" id="A0A9X3Z2Y6"/>
<keyword evidence="4" id="KW-1185">Reference proteome</keyword>
<keyword evidence="3" id="KW-0378">Hydrolase</keyword>
<comment type="caution">
    <text evidence="3">The sequence shown here is derived from an EMBL/GenBank/DDBJ whole genome shotgun (WGS) entry which is preliminary data.</text>
</comment>
<dbReference type="Pfam" id="PF00395">
    <property type="entry name" value="SLH"/>
    <property type="match status" value="3"/>
</dbReference>
<organism evidence="3 4">
    <name type="scientific">Brevibacillus thermoruber</name>
    <dbReference type="NCBI Taxonomy" id="33942"/>
    <lineage>
        <taxon>Bacteria</taxon>
        <taxon>Bacillati</taxon>
        <taxon>Bacillota</taxon>
        <taxon>Bacilli</taxon>
        <taxon>Bacillales</taxon>
        <taxon>Paenibacillaceae</taxon>
        <taxon>Brevibacillus</taxon>
    </lineage>
</organism>